<evidence type="ECO:0000256" key="1">
    <source>
        <dbReference type="SAM" id="MobiDB-lite"/>
    </source>
</evidence>
<feature type="compositionally biased region" description="Polar residues" evidence="1">
    <location>
        <begin position="149"/>
        <end position="168"/>
    </location>
</feature>
<keyword evidence="2" id="KW-0732">Signal</keyword>
<dbReference type="RefSeq" id="WP_015775200.1">
    <property type="nucleotide sequence ID" value="NC_013173.1"/>
</dbReference>
<dbReference type="AlphaFoldDB" id="C7LW75"/>
<evidence type="ECO:0000313" key="3">
    <source>
        <dbReference type="EMBL" id="ACU91111.1"/>
    </source>
</evidence>
<dbReference type="Proteomes" id="UP000002216">
    <property type="component" value="Chromosome"/>
</dbReference>
<sequence>MRYLKLILVALLLSSWGCATLSDTTTEDPGLAPTQNSFFYDFKDIRVPEEMEIQTDKSIISPSDSGKYGTMVFRGRAEPISLFDFFFNSMPKDGWSLVTYQKYQRFHMVFTKENRVCMITIEESPMWYTWLEIKVSPKVAGSAEPAYPTGTQPLTDPYQTYPSSGSGMDSERTLSQ</sequence>
<name>C7LW75_DESBD</name>
<feature type="region of interest" description="Disordered" evidence="1">
    <location>
        <begin position="141"/>
        <end position="176"/>
    </location>
</feature>
<dbReference type="EMBL" id="CP001629">
    <property type="protein sequence ID" value="ACU91111.1"/>
    <property type="molecule type" value="Genomic_DNA"/>
</dbReference>
<dbReference type="STRING" id="525897.Dbac_3036"/>
<organism evidence="3 4">
    <name type="scientific">Desulfomicrobium baculatum (strain DSM 4028 / VKM B-1378 / X)</name>
    <name type="common">Desulfovibrio baculatus</name>
    <dbReference type="NCBI Taxonomy" id="525897"/>
    <lineage>
        <taxon>Bacteria</taxon>
        <taxon>Pseudomonadati</taxon>
        <taxon>Thermodesulfobacteriota</taxon>
        <taxon>Desulfovibrionia</taxon>
        <taxon>Desulfovibrionales</taxon>
        <taxon>Desulfomicrobiaceae</taxon>
        <taxon>Desulfomicrobium</taxon>
    </lineage>
</organism>
<gene>
    <name evidence="3" type="ordered locus">Dbac_3036</name>
</gene>
<dbReference type="KEGG" id="dba:Dbac_3036"/>
<evidence type="ECO:0000256" key="2">
    <source>
        <dbReference type="SAM" id="SignalP"/>
    </source>
</evidence>
<evidence type="ECO:0000313" key="4">
    <source>
        <dbReference type="Proteomes" id="UP000002216"/>
    </source>
</evidence>
<feature type="chain" id="PRO_5002978016" description="Lipoprotein" evidence="2">
    <location>
        <begin position="22"/>
        <end position="176"/>
    </location>
</feature>
<feature type="signal peptide" evidence="2">
    <location>
        <begin position="1"/>
        <end position="21"/>
    </location>
</feature>
<evidence type="ECO:0008006" key="5">
    <source>
        <dbReference type="Google" id="ProtNLM"/>
    </source>
</evidence>
<proteinExistence type="predicted"/>
<accession>C7LW75</accession>
<dbReference type="eggNOG" id="ENOG5032BCF">
    <property type="taxonomic scope" value="Bacteria"/>
</dbReference>
<keyword evidence="4" id="KW-1185">Reference proteome</keyword>
<dbReference type="OrthoDB" id="9794844at2"/>
<reference evidence="3 4" key="1">
    <citation type="journal article" date="2009" name="Stand. Genomic Sci.">
        <title>Complete genome sequence of Desulfomicrobium baculatum type strain (X).</title>
        <authorList>
            <person name="Copeland A."/>
            <person name="Spring S."/>
            <person name="Goker M."/>
            <person name="Schneider S."/>
            <person name="Lapidus A."/>
            <person name="Del Rio T.G."/>
            <person name="Tice H."/>
            <person name="Cheng J.F."/>
            <person name="Chen F."/>
            <person name="Nolan M."/>
            <person name="Bruce D."/>
            <person name="Goodwin L."/>
            <person name="Pitluck S."/>
            <person name="Ivanova N."/>
            <person name="Mavrommatis K."/>
            <person name="Ovchinnikova G."/>
            <person name="Pati A."/>
            <person name="Chen A."/>
            <person name="Palaniappan K."/>
            <person name="Land M."/>
            <person name="Hauser L."/>
            <person name="Chang Y.J."/>
            <person name="Jeffries C.C."/>
            <person name="Meincke L."/>
            <person name="Sims D."/>
            <person name="Brettin T."/>
            <person name="Detter J.C."/>
            <person name="Han C."/>
            <person name="Chain P."/>
            <person name="Bristow J."/>
            <person name="Eisen J.A."/>
            <person name="Markowitz V."/>
            <person name="Hugenholtz P."/>
            <person name="Kyrpides N.C."/>
            <person name="Klenk H.P."/>
            <person name="Lucas S."/>
        </authorList>
    </citation>
    <scope>NUCLEOTIDE SEQUENCE [LARGE SCALE GENOMIC DNA]</scope>
    <source>
        <strain evidence="4">DSM 4028 / VKM B-1378 / X</strain>
    </source>
</reference>
<protein>
    <recommendedName>
        <fullName evidence="5">Lipoprotein</fullName>
    </recommendedName>
</protein>
<dbReference type="HOGENOM" id="CLU_127047_0_0_7"/>